<evidence type="ECO:0000313" key="2">
    <source>
        <dbReference type="EMBL" id="EAU68504.1"/>
    </source>
</evidence>
<evidence type="ECO:0000256" key="1">
    <source>
        <dbReference type="SAM" id="MobiDB-lite"/>
    </source>
</evidence>
<protein>
    <submittedName>
        <fullName evidence="2">Uncharacterized protein</fullName>
    </submittedName>
</protein>
<sequence>MKPMCEPQIGEPALRELLGVLPRDTDGPGGGGVHTADEVEQRGLPAAGRSRDGDELSREHLQRDTSQRGDLHLAEMVALGDVLDGDDGL</sequence>
<comment type="caution">
    <text evidence="2">The sequence shown here is derived from an EMBL/GenBank/DDBJ whole genome shotgun (WGS) entry which is preliminary data.</text>
</comment>
<dbReference type="AntiFam" id="ANF00095">
    <property type="entry name" value="Shadow ORF (opposite ABC transporters)"/>
</dbReference>
<reference evidence="2 3" key="1">
    <citation type="submission" date="2006-04" db="EMBL/GenBank/DDBJ databases">
        <authorList>
            <person name="Nierman W.C."/>
        </authorList>
    </citation>
    <scope>NUCLEOTIDE SEQUENCE [LARGE SCALE GENOMIC DNA]</scope>
    <source>
        <strain evidence="2 3">DW4/3-1</strain>
    </source>
</reference>
<proteinExistence type="predicted"/>
<organism evidence="2 3">
    <name type="scientific">Stigmatella aurantiaca (strain DW4/3-1)</name>
    <dbReference type="NCBI Taxonomy" id="378806"/>
    <lineage>
        <taxon>Bacteria</taxon>
        <taxon>Pseudomonadati</taxon>
        <taxon>Myxococcota</taxon>
        <taxon>Myxococcia</taxon>
        <taxon>Myxococcales</taxon>
        <taxon>Cystobacterineae</taxon>
        <taxon>Archangiaceae</taxon>
        <taxon>Stigmatella</taxon>
    </lineage>
</organism>
<accession>Q099Y8</accession>
<gene>
    <name evidence="2" type="ORF">STIAU_7349</name>
</gene>
<feature type="compositionally biased region" description="Basic and acidic residues" evidence="1">
    <location>
        <begin position="49"/>
        <end position="69"/>
    </location>
</feature>
<dbReference type="AlphaFoldDB" id="Q099Y8"/>
<feature type="region of interest" description="Disordered" evidence="1">
    <location>
        <begin position="20"/>
        <end position="69"/>
    </location>
</feature>
<dbReference type="Proteomes" id="UP000032702">
    <property type="component" value="Unassembled WGS sequence"/>
</dbReference>
<name>Q099Y8_STIAD</name>
<dbReference type="EMBL" id="AAMD01000016">
    <property type="protein sequence ID" value="EAU68504.1"/>
    <property type="molecule type" value="Genomic_DNA"/>
</dbReference>
<evidence type="ECO:0000313" key="3">
    <source>
        <dbReference type="Proteomes" id="UP000032702"/>
    </source>
</evidence>